<reference evidence="14 15" key="1">
    <citation type="journal article" date="2019" name="Sci. Rep.">
        <title>Comparative genomics of chytrid fungi reveal insights into the obligate biotrophic and pathogenic lifestyle of Synchytrium endobioticum.</title>
        <authorList>
            <person name="van de Vossenberg B.T.L.H."/>
            <person name="Warris S."/>
            <person name="Nguyen H.D.T."/>
            <person name="van Gent-Pelzer M.P.E."/>
            <person name="Joly D.L."/>
            <person name="van de Geest H.C."/>
            <person name="Bonants P.J.M."/>
            <person name="Smith D.S."/>
            <person name="Levesque C.A."/>
            <person name="van der Lee T.A.J."/>
        </authorList>
    </citation>
    <scope>NUCLEOTIDE SEQUENCE [LARGE SCALE GENOMIC DNA]</scope>
    <source>
        <strain evidence="14 15">JEL517</strain>
    </source>
</reference>
<protein>
    <recommendedName>
        <fullName evidence="3 11">Histone-lysine N-methyltransferase, H3 lysine-79 specific</fullName>
        <ecNumber evidence="2 11">2.1.1.360</ecNumber>
    </recommendedName>
    <alternativeName>
        <fullName evidence="9 11">Histone H3-K79 methyltransferase</fullName>
    </alternativeName>
</protein>
<dbReference type="AlphaFoldDB" id="A0A507C503"/>
<gene>
    <name evidence="14" type="ORF">SmJEL517_g02797</name>
</gene>
<keyword evidence="7 11" id="KW-0156">Chromatin regulator</keyword>
<evidence type="ECO:0000256" key="8">
    <source>
        <dbReference type="ARBA" id="ARBA00023242"/>
    </source>
</evidence>
<evidence type="ECO:0000256" key="11">
    <source>
        <dbReference type="RuleBase" id="RU271113"/>
    </source>
</evidence>
<comment type="similarity">
    <text evidence="11">Belongs to the class I-like SAM-binding methyltransferase superfamily. DOT1 family.</text>
</comment>
<feature type="region of interest" description="Disordered" evidence="12">
    <location>
        <begin position="64"/>
        <end position="140"/>
    </location>
</feature>
<comment type="function">
    <text evidence="11">Histone methyltransferase that specifically trimethylates histone H3 to form H3K79me3. This methylation is required for telomere silencing and for the pachytene checkpoint during the meiotic cell cycle by allowing the recruitment of RAD9 to double strand breaks. Nucleosomes are preferred as substrate compared to free histone.</text>
</comment>
<accession>A0A507C503</accession>
<evidence type="ECO:0000259" key="13">
    <source>
        <dbReference type="PROSITE" id="PS51569"/>
    </source>
</evidence>
<evidence type="ECO:0000256" key="12">
    <source>
        <dbReference type="SAM" id="MobiDB-lite"/>
    </source>
</evidence>
<dbReference type="Pfam" id="PF08123">
    <property type="entry name" value="DOT1"/>
    <property type="match status" value="1"/>
</dbReference>
<keyword evidence="6 11" id="KW-0949">S-adenosyl-L-methionine</keyword>
<feature type="compositionally biased region" description="Low complexity" evidence="12">
    <location>
        <begin position="68"/>
        <end position="83"/>
    </location>
</feature>
<dbReference type="GO" id="GO:0000077">
    <property type="term" value="P:DNA damage checkpoint signaling"/>
    <property type="evidence" value="ECO:0007669"/>
    <property type="project" value="TreeGrafter"/>
</dbReference>
<feature type="domain" description="DOT1" evidence="13">
    <location>
        <begin position="258"/>
        <end position="583"/>
    </location>
</feature>
<evidence type="ECO:0000256" key="5">
    <source>
        <dbReference type="ARBA" id="ARBA00022679"/>
    </source>
</evidence>
<evidence type="ECO:0000313" key="15">
    <source>
        <dbReference type="Proteomes" id="UP000319731"/>
    </source>
</evidence>
<dbReference type="FunFam" id="3.40.50.150:FF:000033">
    <property type="entry name" value="Histone-lysine N-methyltransferase, H3 lysine-79 specific"/>
    <property type="match status" value="1"/>
</dbReference>
<evidence type="ECO:0000256" key="4">
    <source>
        <dbReference type="ARBA" id="ARBA00022603"/>
    </source>
</evidence>
<keyword evidence="4 11" id="KW-0489">Methyltransferase</keyword>
<evidence type="ECO:0000256" key="2">
    <source>
        <dbReference type="ARBA" id="ARBA00012190"/>
    </source>
</evidence>
<dbReference type="PANTHER" id="PTHR21451:SF0">
    <property type="entry name" value="HISTONE-LYSINE N-METHYLTRANSFERASE, H3 LYSINE-79 SPECIFIC"/>
    <property type="match status" value="1"/>
</dbReference>
<feature type="compositionally biased region" description="Polar residues" evidence="12">
    <location>
        <begin position="186"/>
        <end position="197"/>
    </location>
</feature>
<evidence type="ECO:0000256" key="7">
    <source>
        <dbReference type="ARBA" id="ARBA00022853"/>
    </source>
</evidence>
<dbReference type="Proteomes" id="UP000319731">
    <property type="component" value="Unassembled WGS sequence"/>
</dbReference>
<proteinExistence type="inferred from homology"/>
<dbReference type="InterPro" id="IPR029063">
    <property type="entry name" value="SAM-dependent_MTases_sf"/>
</dbReference>
<organism evidence="14 15">
    <name type="scientific">Synchytrium microbalum</name>
    <dbReference type="NCBI Taxonomy" id="1806994"/>
    <lineage>
        <taxon>Eukaryota</taxon>
        <taxon>Fungi</taxon>
        <taxon>Fungi incertae sedis</taxon>
        <taxon>Chytridiomycota</taxon>
        <taxon>Chytridiomycota incertae sedis</taxon>
        <taxon>Chytridiomycetes</taxon>
        <taxon>Synchytriales</taxon>
        <taxon>Synchytriaceae</taxon>
        <taxon>Synchytrium</taxon>
    </lineage>
</organism>
<comment type="miscellaneous">
    <text evidence="11">In contrast to other lysine histone methyltransferases, it does not contain a SET domain, suggesting the existence of another mechanism for methylation of lysine residues of histones.</text>
</comment>
<dbReference type="GeneID" id="42004022"/>
<evidence type="ECO:0000256" key="1">
    <source>
        <dbReference type="ARBA" id="ARBA00004123"/>
    </source>
</evidence>
<feature type="region of interest" description="Disordered" evidence="12">
    <location>
        <begin position="162"/>
        <end position="208"/>
    </location>
</feature>
<dbReference type="GO" id="GO:0140956">
    <property type="term" value="F:histone H3K79 trimethyltransferase activity"/>
    <property type="evidence" value="ECO:0007669"/>
    <property type="project" value="UniProtKB-EC"/>
</dbReference>
<evidence type="ECO:0000256" key="6">
    <source>
        <dbReference type="ARBA" id="ARBA00022691"/>
    </source>
</evidence>
<dbReference type="InterPro" id="IPR030445">
    <property type="entry name" value="H3-K79_meTrfase"/>
</dbReference>
<evidence type="ECO:0000256" key="9">
    <source>
        <dbReference type="ARBA" id="ARBA00029821"/>
    </source>
</evidence>
<evidence type="ECO:0000313" key="14">
    <source>
        <dbReference type="EMBL" id="TPX34561.1"/>
    </source>
</evidence>
<dbReference type="Gene3D" id="1.10.260.170">
    <property type="match status" value="1"/>
</dbReference>
<feature type="compositionally biased region" description="Low complexity" evidence="12">
    <location>
        <begin position="103"/>
        <end position="117"/>
    </location>
</feature>
<dbReference type="RefSeq" id="XP_031025281.1">
    <property type="nucleotide sequence ID" value="XM_031168725.1"/>
</dbReference>
<keyword evidence="5 11" id="KW-0808">Transferase</keyword>
<feature type="region of interest" description="Disordered" evidence="12">
    <location>
        <begin position="24"/>
        <end position="45"/>
    </location>
</feature>
<dbReference type="STRING" id="1806994.A0A507C503"/>
<dbReference type="GO" id="GO:0005634">
    <property type="term" value="C:nucleus"/>
    <property type="evidence" value="ECO:0007669"/>
    <property type="project" value="UniProtKB-SubCell"/>
</dbReference>
<feature type="compositionally biased region" description="Pro residues" evidence="12">
    <location>
        <begin position="84"/>
        <end position="95"/>
    </location>
</feature>
<dbReference type="InterPro" id="IPR025789">
    <property type="entry name" value="DOT1_dom"/>
</dbReference>
<evidence type="ECO:0000256" key="10">
    <source>
        <dbReference type="ARBA" id="ARBA00047770"/>
    </source>
</evidence>
<sequence length="588" mass="66072">MLMAPIDPLQPDKQLHMDVDHQENMDKHIQRRSSLPRLAKGDPNVLPLPQKRVVYYRIVPGRQSPGVINNNTMSSTNTITPSSNPIPPNPLPPQPSKQIISNNLKRPSSANSSSSKPLRTKSPAINALRKEKLDSGKDHVDRKRDEARIFYSLSQLPACCSAASGTSRRRTGSAPPPIKRARTGEETPSLTDESVASVQDHRWTPPPDEQLGNCELLLEHVKTAPAGTFIPWPDIEPGKPYECVELHYPGMGARECFPIVTTDKEDNIHPLLDFMSTIQVITRHCIPMKNQVSFGFKRKQNETVPNSLLGNILKAYANSDTNLLISSVKEYNIALQALREQHTFTLAERSGPAAHEELVVHALEQAYGRVVALHSEGLNKYISWTSNVYGEIKHEFVTMLIKEADIKPHHVFLDLGSGIGNVVLQVAAQTLAECFGIEVMDNPSKLAEMQRVEFLKRMRYYGKPCGKITLKQGNMLEDPETIKFVQRADVILVNNYAFTAELNQKILQLFLDLKDHAKVISLKSFIPADRNLTLRNMDSIESILKNKEYVFGRESVSWMSEGGKFYIATRDPKWRKEQLDRILAEVPS</sequence>
<dbReference type="PROSITE" id="PS51569">
    <property type="entry name" value="DOT1"/>
    <property type="match status" value="1"/>
</dbReference>
<dbReference type="SUPFAM" id="SSF53335">
    <property type="entry name" value="S-adenosyl-L-methionine-dependent methyltransferases"/>
    <property type="match status" value="1"/>
</dbReference>
<evidence type="ECO:0000256" key="3">
    <source>
        <dbReference type="ARBA" id="ARBA00020987"/>
    </source>
</evidence>
<name>A0A507C503_9FUNG</name>
<dbReference type="EC" id="2.1.1.360" evidence="2 11"/>
<dbReference type="GO" id="GO:0006281">
    <property type="term" value="P:DNA repair"/>
    <property type="evidence" value="ECO:0007669"/>
    <property type="project" value="TreeGrafter"/>
</dbReference>
<comment type="catalytic activity">
    <reaction evidence="10 11">
        <text>L-lysyl(79)-[histone H3] + 3 S-adenosyl-L-methionine = N(6),N(6),N(6)-trimethyl-L-lysyl(79)-[histone H3] + 3 S-adenosyl-L-homocysteine + 3 H(+)</text>
        <dbReference type="Rhea" id="RHEA:60328"/>
        <dbReference type="Rhea" id="RHEA-COMP:15549"/>
        <dbReference type="Rhea" id="RHEA-COMP:15552"/>
        <dbReference type="ChEBI" id="CHEBI:15378"/>
        <dbReference type="ChEBI" id="CHEBI:29969"/>
        <dbReference type="ChEBI" id="CHEBI:57856"/>
        <dbReference type="ChEBI" id="CHEBI:59789"/>
        <dbReference type="ChEBI" id="CHEBI:61961"/>
        <dbReference type="EC" id="2.1.1.360"/>
    </reaction>
</comment>
<dbReference type="OrthoDB" id="443402at2759"/>
<comment type="subcellular location">
    <subcellularLocation>
        <location evidence="1 11">Nucleus</location>
    </subcellularLocation>
</comment>
<dbReference type="GO" id="GO:0032259">
    <property type="term" value="P:methylation"/>
    <property type="evidence" value="ECO:0007669"/>
    <property type="project" value="UniProtKB-KW"/>
</dbReference>
<dbReference type="PANTHER" id="PTHR21451">
    <property type="entry name" value="HISTONE H3 METHYLTRANSFERASE"/>
    <property type="match status" value="1"/>
</dbReference>
<dbReference type="EMBL" id="QEAO01000013">
    <property type="protein sequence ID" value="TPX34561.1"/>
    <property type="molecule type" value="Genomic_DNA"/>
</dbReference>
<dbReference type="Gene3D" id="3.40.50.150">
    <property type="entry name" value="Vaccinia Virus protein VP39"/>
    <property type="match status" value="1"/>
</dbReference>
<keyword evidence="15" id="KW-1185">Reference proteome</keyword>
<keyword evidence="8 11" id="KW-0539">Nucleus</keyword>
<comment type="caution">
    <text evidence="14">The sequence shown here is derived from an EMBL/GenBank/DDBJ whole genome shotgun (WGS) entry which is preliminary data.</text>
</comment>
<dbReference type="CDD" id="cd02440">
    <property type="entry name" value="AdoMet_MTases"/>
    <property type="match status" value="1"/>
</dbReference>
<feature type="compositionally biased region" description="Basic and acidic residues" evidence="12">
    <location>
        <begin position="128"/>
        <end position="140"/>
    </location>
</feature>